<dbReference type="InterPro" id="IPR037401">
    <property type="entry name" value="SnoaL-like"/>
</dbReference>
<dbReference type="RefSeq" id="WP_128640979.1">
    <property type="nucleotide sequence ID" value="NZ_CP008947.1"/>
</dbReference>
<dbReference type="InterPro" id="IPR032710">
    <property type="entry name" value="NTF2-like_dom_sf"/>
</dbReference>
<organism evidence="2 3">
    <name type="scientific">Rhodococcus opacus</name>
    <name type="common">Nocardia opaca</name>
    <dbReference type="NCBI Taxonomy" id="37919"/>
    <lineage>
        <taxon>Bacteria</taxon>
        <taxon>Bacillati</taxon>
        <taxon>Actinomycetota</taxon>
        <taxon>Actinomycetes</taxon>
        <taxon>Mycobacteriales</taxon>
        <taxon>Nocardiaceae</taxon>
        <taxon>Rhodococcus</taxon>
    </lineage>
</organism>
<dbReference type="Pfam" id="PF13577">
    <property type="entry name" value="SnoaL_4"/>
    <property type="match status" value="1"/>
</dbReference>
<sequence length="149" mass="17137">MKEQAGTPQEKIQWVIDIEEIKMLMSKYCHGIDKQDEETFMSIWSDDADYVLPRGEGHGIDGIRALVHKVWDQVPKCHHHITNPVIDIDGYTATAKTDVFYFRLTDDGVNQLLSGGYALEFVRREGEWRTRRMEFSPFVSTSPIFATNA</sequence>
<name>A0A076EXQ5_RHOOP</name>
<evidence type="ECO:0000259" key="1">
    <source>
        <dbReference type="Pfam" id="PF13577"/>
    </source>
</evidence>
<dbReference type="CDD" id="cd00531">
    <property type="entry name" value="NTF2_like"/>
    <property type="match status" value="1"/>
</dbReference>
<protein>
    <recommendedName>
        <fullName evidence="1">SnoaL-like domain-containing protein</fullName>
    </recommendedName>
</protein>
<dbReference type="Gene3D" id="3.10.450.50">
    <property type="match status" value="1"/>
</dbReference>
<accession>A0A076EXQ5</accession>
<gene>
    <name evidence="2" type="ORF">EP51_27320</name>
</gene>
<evidence type="ECO:0000313" key="2">
    <source>
        <dbReference type="EMBL" id="AII08134.1"/>
    </source>
</evidence>
<dbReference type="EMBL" id="CP008947">
    <property type="protein sequence ID" value="AII08134.1"/>
    <property type="molecule type" value="Genomic_DNA"/>
</dbReference>
<dbReference type="SUPFAM" id="SSF54427">
    <property type="entry name" value="NTF2-like"/>
    <property type="match status" value="1"/>
</dbReference>
<proteinExistence type="predicted"/>
<feature type="domain" description="SnoaL-like" evidence="1">
    <location>
        <begin position="17"/>
        <end position="133"/>
    </location>
</feature>
<evidence type="ECO:0000313" key="3">
    <source>
        <dbReference type="Proteomes" id="UP000028488"/>
    </source>
</evidence>
<dbReference type="Proteomes" id="UP000028488">
    <property type="component" value="Chromosome"/>
</dbReference>
<dbReference type="eggNOG" id="COG4319">
    <property type="taxonomic scope" value="Bacteria"/>
</dbReference>
<reference evidence="2 3" key="1">
    <citation type="submission" date="2014-07" db="EMBL/GenBank/DDBJ databases">
        <title>Genome Sequence of Rhodococcus opacus Strain R7, a Biodegrader of Mono- and Polycyclic Aromatic Hydrocarbons.</title>
        <authorList>
            <person name="Di Gennaro P."/>
            <person name="Zampolli J."/>
            <person name="Presti I."/>
            <person name="Cappelletti M."/>
            <person name="D'Ursi P."/>
            <person name="Orro A."/>
            <person name="Mezzelani A."/>
            <person name="Milanesi L."/>
        </authorList>
    </citation>
    <scope>NUCLEOTIDE SEQUENCE [LARGE SCALE GENOMIC DNA]</scope>
    <source>
        <strain evidence="2 3">R7</strain>
    </source>
</reference>
<dbReference type="AlphaFoldDB" id="A0A076EXQ5"/>